<evidence type="ECO:0000313" key="5">
    <source>
        <dbReference type="EMBL" id="RNB71545.1"/>
    </source>
</evidence>
<sequence length="302" mass="33094">MKEEIQVKYTHPYGAHEIIELHEVLNGALNAIHTMQLYAAHVADDELRQLLNHQMSFMQQAYNSMVHTVQGLGAGESLPYRPRRQATQAAIHGMHQPHTSTLQHSHAHSAQVDDSDVAAALLGIHKASAKAKMSAALEASHPQIRDMLLQGAVNCSHQAYEVWKYMERKGYYPLAVLSESTNAQLMRAYQPLTPTVPDSVPPSAPAPSRPMETGSISEQLARGTQNYPAQQPVSEPTPVNASHLFSSPAYREQLNPSLENTSMIADGLHTEGTDPLGTLTHQAETKQPRGRKKSVSPDLDLG</sequence>
<comment type="subcellular location">
    <subcellularLocation>
        <location evidence="2">Spore coat</location>
    </subcellularLocation>
</comment>
<evidence type="ECO:0000313" key="6">
    <source>
        <dbReference type="Proteomes" id="UP000282028"/>
    </source>
</evidence>
<evidence type="ECO:0000256" key="3">
    <source>
        <dbReference type="ARBA" id="ARBA00024344"/>
    </source>
</evidence>
<dbReference type="InterPro" id="IPR012851">
    <property type="entry name" value="Spore_coat_CotF-like"/>
</dbReference>
<feature type="region of interest" description="Disordered" evidence="4">
    <location>
        <begin position="193"/>
        <end position="216"/>
    </location>
</feature>
<dbReference type="EMBL" id="RHHR01000028">
    <property type="protein sequence ID" value="RNB71545.1"/>
    <property type="molecule type" value="Genomic_DNA"/>
</dbReference>
<dbReference type="InterPro" id="IPR012347">
    <property type="entry name" value="Ferritin-like"/>
</dbReference>
<dbReference type="Gene3D" id="1.20.1260.10">
    <property type="match status" value="1"/>
</dbReference>
<comment type="similarity">
    <text evidence="3">Belongs to the CotF family.</text>
</comment>
<evidence type="ECO:0000256" key="2">
    <source>
        <dbReference type="ARBA" id="ARBA00024325"/>
    </source>
</evidence>
<dbReference type="PANTHER" id="PTHR39183:SF1">
    <property type="entry name" value="SPORE COAT PROTEIN F-LIKE PROTEIN YHCQ"/>
    <property type="match status" value="1"/>
</dbReference>
<name>A0A3M8C9A8_9BACL</name>
<organism evidence="5 6">
    <name type="scientific">Brevibacillus invocatus</name>
    <dbReference type="NCBI Taxonomy" id="173959"/>
    <lineage>
        <taxon>Bacteria</taxon>
        <taxon>Bacillati</taxon>
        <taxon>Bacillota</taxon>
        <taxon>Bacilli</taxon>
        <taxon>Bacillales</taxon>
        <taxon>Paenibacillaceae</taxon>
        <taxon>Brevibacillus</taxon>
    </lineage>
</organism>
<keyword evidence="5" id="KW-0946">Virion</keyword>
<accession>A0A3M8C9A8</accession>
<evidence type="ECO:0000256" key="4">
    <source>
        <dbReference type="SAM" id="MobiDB-lite"/>
    </source>
</evidence>
<dbReference type="GO" id="GO:0030435">
    <property type="term" value="P:sporulation resulting in formation of a cellular spore"/>
    <property type="evidence" value="ECO:0007669"/>
    <property type="project" value="UniProtKB-KW"/>
</dbReference>
<protein>
    <submittedName>
        <fullName evidence="5">Spore coat protein</fullName>
    </submittedName>
</protein>
<feature type="region of interest" description="Disordered" evidence="4">
    <location>
        <begin position="259"/>
        <end position="302"/>
    </location>
</feature>
<gene>
    <name evidence="5" type="ORF">EDM52_15000</name>
</gene>
<dbReference type="PANTHER" id="PTHR39183">
    <property type="entry name" value="SPORE COAT PROTEIN F-LIKE PROTEIN YHCQ"/>
    <property type="match status" value="1"/>
</dbReference>
<keyword evidence="6" id="KW-1185">Reference proteome</keyword>
<evidence type="ECO:0000256" key="1">
    <source>
        <dbReference type="ARBA" id="ARBA00022969"/>
    </source>
</evidence>
<dbReference type="AlphaFoldDB" id="A0A3M8C9A8"/>
<dbReference type="Pfam" id="PF07875">
    <property type="entry name" value="Coat_F"/>
    <property type="match status" value="1"/>
</dbReference>
<reference evidence="5 6" key="1">
    <citation type="submission" date="2018-10" db="EMBL/GenBank/DDBJ databases">
        <title>Phylogenomics of Brevibacillus.</title>
        <authorList>
            <person name="Dunlap C."/>
        </authorList>
    </citation>
    <scope>NUCLEOTIDE SEQUENCE [LARGE SCALE GENOMIC DNA]</scope>
    <source>
        <strain evidence="5 6">JCM 12215</strain>
    </source>
</reference>
<comment type="caution">
    <text evidence="5">The sequence shown here is derived from an EMBL/GenBank/DDBJ whole genome shotgun (WGS) entry which is preliminary data.</text>
</comment>
<keyword evidence="5" id="KW-0167">Capsid protein</keyword>
<proteinExistence type="inferred from homology"/>
<feature type="compositionally biased region" description="Pro residues" evidence="4">
    <location>
        <begin position="199"/>
        <end position="208"/>
    </location>
</feature>
<dbReference type="OrthoDB" id="2374504at2"/>
<dbReference type="Proteomes" id="UP000282028">
    <property type="component" value="Unassembled WGS sequence"/>
</dbReference>
<keyword evidence="1" id="KW-0749">Sporulation</keyword>